<feature type="non-terminal residue" evidence="1">
    <location>
        <position position="1"/>
    </location>
</feature>
<evidence type="ECO:0000313" key="2">
    <source>
        <dbReference type="Proteomes" id="UP000768646"/>
    </source>
</evidence>
<keyword evidence="2" id="KW-1185">Reference proteome</keyword>
<sequence>EFLNSLQVHPYFKMSFCFNFEKDDKILKEDINEDKPVCENVNMIDYTRFLPPKKHTLEELLMFLPENISFSTVPIELMKEVPCVTFLPKRELWDIRLQLMAHDYDEYQDELSLLNSNSDILPYIYEGGYKTWECSYDLARYLLNSPSKYNKILELGCGSALPSIALFVQTLLCSKNQAVKFTFQDYNASVLKFLTIPNLFLAWVITKNQEILSLKEVNVTNSLKKQFLSDLLHKNVTIECFSGGWCDEMNCLIQDTHDLILASETIYSKQNLDTFINMFVYSIKNNKGSKALVAAKKVYFGLDVSVEDFVQKLKEYHLTYSLVYENANSGVIRVILDINNPI</sequence>
<evidence type="ECO:0000313" key="1">
    <source>
        <dbReference type="EMBL" id="KAG4306392.1"/>
    </source>
</evidence>
<proteinExistence type="predicted"/>
<accession>A0ACB7CF25</accession>
<dbReference type="Proteomes" id="UP000768646">
    <property type="component" value="Unassembled WGS sequence"/>
</dbReference>
<name>A0ACB7CF25_9ASCO</name>
<dbReference type="EMBL" id="JABTEG010000001">
    <property type="protein sequence ID" value="KAG4306392.1"/>
    <property type="molecule type" value="Genomic_DNA"/>
</dbReference>
<organism evidence="1 2">
    <name type="scientific">Pneumocystis oryctolagi</name>
    <dbReference type="NCBI Taxonomy" id="42067"/>
    <lineage>
        <taxon>Eukaryota</taxon>
        <taxon>Fungi</taxon>
        <taxon>Dikarya</taxon>
        <taxon>Ascomycota</taxon>
        <taxon>Taphrinomycotina</taxon>
        <taxon>Pneumocystomycetes</taxon>
        <taxon>Pneumocystaceae</taxon>
        <taxon>Pneumocystis</taxon>
    </lineage>
</organism>
<gene>
    <name evidence="1" type="ORF">PORY_000380</name>
</gene>
<reference evidence="1 2" key="1">
    <citation type="journal article" date="2021" name="Commun. Biol.">
        <title>Genomic insights into the host specific adaptation of the Pneumocystis genus.</title>
        <authorList>
            <person name="Cisse O.H."/>
            <person name="Ma L."/>
            <person name="Dekker J.P."/>
            <person name="Khil P.P."/>
            <person name="Youn J.-H."/>
            <person name="Brenchley J.M."/>
            <person name="Blair R."/>
            <person name="Pahar B."/>
            <person name="Chabe M."/>
            <person name="Van Rompay K.K.A."/>
            <person name="Keesler R."/>
            <person name="Sukura A."/>
            <person name="Hirsch V."/>
            <person name="Kutty G."/>
            <person name="Liu Y."/>
            <person name="Peng L."/>
            <person name="Chen J."/>
            <person name="Song J."/>
            <person name="Weissenbacher-Lang C."/>
            <person name="Xu J."/>
            <person name="Upham N.S."/>
            <person name="Stajich J.E."/>
            <person name="Cuomo C.A."/>
            <person name="Cushion M.T."/>
            <person name="Kovacs J.A."/>
        </authorList>
    </citation>
    <scope>NUCLEOTIDE SEQUENCE [LARGE SCALE GENOMIC DNA]</scope>
    <source>
        <strain evidence="1 2">RABM</strain>
    </source>
</reference>
<protein>
    <submittedName>
        <fullName evidence="1">Uncharacterized protein</fullName>
    </submittedName>
</protein>
<comment type="caution">
    <text evidence="1">The sequence shown here is derived from an EMBL/GenBank/DDBJ whole genome shotgun (WGS) entry which is preliminary data.</text>
</comment>